<reference evidence="2" key="2">
    <citation type="submission" date="2015-06" db="UniProtKB">
        <authorList>
            <consortium name="EnsemblProtists"/>
        </authorList>
    </citation>
    <scope>IDENTIFICATION</scope>
    <source>
        <strain evidence="2">Emoy2</strain>
    </source>
</reference>
<dbReference type="STRING" id="559515.M4C2Y4"/>
<proteinExistence type="predicted"/>
<evidence type="ECO:0000313" key="2">
    <source>
        <dbReference type="EnsemblProtists" id="HpaP813451"/>
    </source>
</evidence>
<dbReference type="InParanoid" id="M4C2Y4"/>
<dbReference type="EMBL" id="JH598145">
    <property type="status" value="NOT_ANNOTATED_CDS"/>
    <property type="molecule type" value="Genomic_DNA"/>
</dbReference>
<feature type="domain" description="XPG N-terminal" evidence="1">
    <location>
        <begin position="70"/>
        <end position="105"/>
    </location>
</feature>
<organism evidence="2 3">
    <name type="scientific">Hyaloperonospora arabidopsidis (strain Emoy2)</name>
    <name type="common">Downy mildew agent</name>
    <name type="synonym">Peronospora arabidopsidis</name>
    <dbReference type="NCBI Taxonomy" id="559515"/>
    <lineage>
        <taxon>Eukaryota</taxon>
        <taxon>Sar</taxon>
        <taxon>Stramenopiles</taxon>
        <taxon>Oomycota</taxon>
        <taxon>Peronosporomycetes</taxon>
        <taxon>Peronosporales</taxon>
        <taxon>Peronosporaceae</taxon>
        <taxon>Hyaloperonospora</taxon>
    </lineage>
</organism>
<dbReference type="Gene3D" id="3.40.50.1010">
    <property type="entry name" value="5'-nuclease"/>
    <property type="match status" value="1"/>
</dbReference>
<evidence type="ECO:0000259" key="1">
    <source>
        <dbReference type="Pfam" id="PF00752"/>
    </source>
</evidence>
<dbReference type="VEuPathDB" id="FungiDB:HpaG813451"/>
<dbReference type="EnsemblProtists" id="HpaT813451">
    <property type="protein sequence ID" value="HpaP813451"/>
    <property type="gene ID" value="HpaG813451"/>
</dbReference>
<dbReference type="HOGENOM" id="CLU_2241789_0_0_1"/>
<dbReference type="InterPro" id="IPR006085">
    <property type="entry name" value="XPG_DNA_repair_N"/>
</dbReference>
<evidence type="ECO:0000313" key="3">
    <source>
        <dbReference type="Proteomes" id="UP000011713"/>
    </source>
</evidence>
<accession>M4C2Y4</accession>
<dbReference type="Proteomes" id="UP000011713">
    <property type="component" value="Unassembled WGS sequence"/>
</dbReference>
<keyword evidence="3" id="KW-1185">Reference proteome</keyword>
<name>M4C2Y4_HYAAE</name>
<dbReference type="Pfam" id="PF00752">
    <property type="entry name" value="XPG_N"/>
    <property type="match status" value="1"/>
</dbReference>
<sequence length="105" mass="11708">MDHEFHANVAVIKQALVRHELPARIDDAQGQEAWKMYWSAAYSFCENKWPERVAGNSNSQTTQLTSTLTMGVQGLLPALKSVIDQVHVSKYAENTVGVDASGWLY</sequence>
<protein>
    <recommendedName>
        <fullName evidence="1">XPG N-terminal domain-containing protein</fullName>
    </recommendedName>
</protein>
<dbReference type="AlphaFoldDB" id="M4C2Y4"/>
<dbReference type="GO" id="GO:0004518">
    <property type="term" value="F:nuclease activity"/>
    <property type="evidence" value="ECO:0007669"/>
    <property type="project" value="InterPro"/>
</dbReference>
<reference evidence="3" key="1">
    <citation type="journal article" date="2010" name="Science">
        <title>Signatures of adaptation to obligate biotrophy in the Hyaloperonospora arabidopsidis genome.</title>
        <authorList>
            <person name="Baxter L."/>
            <person name="Tripathy S."/>
            <person name="Ishaque N."/>
            <person name="Boot N."/>
            <person name="Cabral A."/>
            <person name="Kemen E."/>
            <person name="Thines M."/>
            <person name="Ah-Fong A."/>
            <person name="Anderson R."/>
            <person name="Badejoko W."/>
            <person name="Bittner-Eddy P."/>
            <person name="Boore J.L."/>
            <person name="Chibucos M.C."/>
            <person name="Coates M."/>
            <person name="Dehal P."/>
            <person name="Delehaunty K."/>
            <person name="Dong S."/>
            <person name="Downton P."/>
            <person name="Dumas B."/>
            <person name="Fabro G."/>
            <person name="Fronick C."/>
            <person name="Fuerstenberg S.I."/>
            <person name="Fulton L."/>
            <person name="Gaulin E."/>
            <person name="Govers F."/>
            <person name="Hughes L."/>
            <person name="Humphray S."/>
            <person name="Jiang R.H."/>
            <person name="Judelson H."/>
            <person name="Kamoun S."/>
            <person name="Kyung K."/>
            <person name="Meijer H."/>
            <person name="Minx P."/>
            <person name="Morris P."/>
            <person name="Nelson J."/>
            <person name="Phuntumart V."/>
            <person name="Qutob D."/>
            <person name="Rehmany A."/>
            <person name="Rougon-Cardoso A."/>
            <person name="Ryden P."/>
            <person name="Torto-Alalibo T."/>
            <person name="Studholme D."/>
            <person name="Wang Y."/>
            <person name="Win J."/>
            <person name="Wood J."/>
            <person name="Clifton S.W."/>
            <person name="Rogers J."/>
            <person name="Van den Ackerveken G."/>
            <person name="Jones J.D."/>
            <person name="McDowell J.M."/>
            <person name="Beynon J."/>
            <person name="Tyler B.M."/>
        </authorList>
    </citation>
    <scope>NUCLEOTIDE SEQUENCE [LARGE SCALE GENOMIC DNA]</scope>
    <source>
        <strain evidence="3">Emoy2</strain>
    </source>
</reference>